<dbReference type="Proteomes" id="UP001152885">
    <property type="component" value="Unassembled WGS sequence"/>
</dbReference>
<proteinExistence type="inferred from homology"/>
<dbReference type="AlphaFoldDB" id="A0A9W4XB81"/>
<dbReference type="GO" id="GO:0000398">
    <property type="term" value="P:mRNA splicing, via spliceosome"/>
    <property type="evidence" value="ECO:0007669"/>
    <property type="project" value="InterPro"/>
</dbReference>
<evidence type="ECO:0000256" key="3">
    <source>
        <dbReference type="ARBA" id="ARBA00022737"/>
    </source>
</evidence>
<keyword evidence="4" id="KW-0539">Nucleus</keyword>
<evidence type="ECO:0000256" key="4">
    <source>
        <dbReference type="ARBA" id="ARBA00023242"/>
    </source>
</evidence>
<dbReference type="PROSITE" id="PS51450">
    <property type="entry name" value="LRR"/>
    <property type="match status" value="2"/>
</dbReference>
<sequence length="230" mass="26775">MKLLVQYIQDAPRILNTNKELTLLLRDKHITEIDNLQTTNDIFHCIDLTNNNLVKLSNIPQLKNLKTLLLGNNNITYIDIRTLSETNIESLSLYNNNLYKFQFEIRTVFKNLRNLVLIDNPITRIENYRLFTIWIFPNLKVLDFTKVKESERVKAREIFGDDNSKLNEKGEEIIKLENVVSEASKDDKQLNNIVKKLTDKEKQGLLKKLESATSLDEIEEIESTLQKGIV</sequence>
<name>A0A9W4XB81_9ASCO</name>
<dbReference type="InterPro" id="IPR001611">
    <property type="entry name" value="Leu-rich_rpt"/>
</dbReference>
<dbReference type="GO" id="GO:0005686">
    <property type="term" value="C:U2 snRNP"/>
    <property type="evidence" value="ECO:0007669"/>
    <property type="project" value="TreeGrafter"/>
</dbReference>
<dbReference type="GO" id="GO:0030620">
    <property type="term" value="F:U2 snRNA binding"/>
    <property type="evidence" value="ECO:0007669"/>
    <property type="project" value="InterPro"/>
</dbReference>
<keyword evidence="2" id="KW-0433">Leucine-rich repeat</keyword>
<dbReference type="Gene3D" id="3.80.10.10">
    <property type="entry name" value="Ribonuclease Inhibitor"/>
    <property type="match status" value="1"/>
</dbReference>
<keyword evidence="3" id="KW-0677">Repeat</keyword>
<reference evidence="7" key="1">
    <citation type="submission" date="2022-12" db="EMBL/GenBank/DDBJ databases">
        <authorList>
            <person name="Brejova B."/>
        </authorList>
    </citation>
    <scope>NUCLEOTIDE SEQUENCE</scope>
</reference>
<protein>
    <recommendedName>
        <fullName evidence="6">U2 small nuclear ribonucleoprotein A'</fullName>
    </recommendedName>
</protein>
<comment type="subcellular location">
    <subcellularLocation>
        <location evidence="1">Nucleus</location>
    </subcellularLocation>
</comment>
<dbReference type="InterPro" id="IPR032675">
    <property type="entry name" value="LRR_dom_sf"/>
</dbReference>
<dbReference type="PANTHER" id="PTHR10552">
    <property type="entry name" value="U2 SMALL NUCLEAR RIBONUCLEOPROTEIN A"/>
    <property type="match status" value="1"/>
</dbReference>
<evidence type="ECO:0000256" key="5">
    <source>
        <dbReference type="ARBA" id="ARBA00024196"/>
    </source>
</evidence>
<evidence type="ECO:0000313" key="7">
    <source>
        <dbReference type="EMBL" id="CAI5759179.1"/>
    </source>
</evidence>
<gene>
    <name evidence="7" type="ORF">CANVERA_P3688</name>
</gene>
<dbReference type="SUPFAM" id="SSF52058">
    <property type="entry name" value="L domain-like"/>
    <property type="match status" value="1"/>
</dbReference>
<organism evidence="7 8">
    <name type="scientific">Candida verbasci</name>
    <dbReference type="NCBI Taxonomy" id="1227364"/>
    <lineage>
        <taxon>Eukaryota</taxon>
        <taxon>Fungi</taxon>
        <taxon>Dikarya</taxon>
        <taxon>Ascomycota</taxon>
        <taxon>Saccharomycotina</taxon>
        <taxon>Pichiomycetes</taxon>
        <taxon>Debaryomycetaceae</taxon>
        <taxon>Candida/Lodderomyces clade</taxon>
        <taxon>Candida</taxon>
    </lineage>
</organism>
<dbReference type="PANTHER" id="PTHR10552:SF6">
    <property type="entry name" value="U2 SMALL NUCLEAR RIBONUCLEOPROTEIN A"/>
    <property type="match status" value="1"/>
</dbReference>
<dbReference type="Pfam" id="PF14580">
    <property type="entry name" value="LRR_9"/>
    <property type="match status" value="1"/>
</dbReference>
<comment type="caution">
    <text evidence="7">The sequence shown here is derived from an EMBL/GenBank/DDBJ whole genome shotgun (WGS) entry which is preliminary data.</text>
</comment>
<evidence type="ECO:0000313" key="8">
    <source>
        <dbReference type="Proteomes" id="UP001152885"/>
    </source>
</evidence>
<keyword evidence="8" id="KW-1185">Reference proteome</keyword>
<dbReference type="OrthoDB" id="433501at2759"/>
<evidence type="ECO:0000256" key="1">
    <source>
        <dbReference type="ARBA" id="ARBA00004123"/>
    </source>
</evidence>
<evidence type="ECO:0000256" key="2">
    <source>
        <dbReference type="ARBA" id="ARBA00022614"/>
    </source>
</evidence>
<accession>A0A9W4XB81</accession>
<comment type="similarity">
    <text evidence="5">Belongs to the U2 small nuclear ribonucleoprotein A family.</text>
</comment>
<dbReference type="EMBL" id="CANTUO010000004">
    <property type="protein sequence ID" value="CAI5759179.1"/>
    <property type="molecule type" value="Genomic_DNA"/>
</dbReference>
<dbReference type="InterPro" id="IPR044640">
    <property type="entry name" value="RU2A"/>
</dbReference>
<evidence type="ECO:0000256" key="6">
    <source>
        <dbReference type="ARBA" id="ARBA00024238"/>
    </source>
</evidence>